<dbReference type="CDD" id="cd06854">
    <property type="entry name" value="GT_WbpL_WbcO_like"/>
    <property type="match status" value="1"/>
</dbReference>
<dbReference type="PANTHER" id="PTHR22926:SF3">
    <property type="entry name" value="UNDECAPRENYL-PHOSPHATE ALPHA-N-ACETYLGLUCOSAMINYL 1-PHOSPHATE TRANSFERASE"/>
    <property type="match status" value="1"/>
</dbReference>
<gene>
    <name evidence="8" type="ORF">METZ01_LOCUS266643</name>
</gene>
<dbReference type="AlphaFoldDB" id="A0A382JPY3"/>
<organism evidence="8">
    <name type="scientific">marine metagenome</name>
    <dbReference type="NCBI Taxonomy" id="408172"/>
    <lineage>
        <taxon>unclassified sequences</taxon>
        <taxon>metagenomes</taxon>
        <taxon>ecological metagenomes</taxon>
    </lineage>
</organism>
<evidence type="ECO:0000256" key="5">
    <source>
        <dbReference type="ARBA" id="ARBA00022989"/>
    </source>
</evidence>
<dbReference type="GO" id="GO:0044038">
    <property type="term" value="P:cell wall macromolecule biosynthetic process"/>
    <property type="evidence" value="ECO:0007669"/>
    <property type="project" value="TreeGrafter"/>
</dbReference>
<evidence type="ECO:0000256" key="3">
    <source>
        <dbReference type="ARBA" id="ARBA00022679"/>
    </source>
</evidence>
<feature type="transmembrane region" description="Helical" evidence="7">
    <location>
        <begin position="190"/>
        <end position="207"/>
    </location>
</feature>
<evidence type="ECO:0000313" key="8">
    <source>
        <dbReference type="EMBL" id="SVC13789.1"/>
    </source>
</evidence>
<dbReference type="InterPro" id="IPR000715">
    <property type="entry name" value="Glycosyl_transferase_4"/>
</dbReference>
<reference evidence="8" key="1">
    <citation type="submission" date="2018-05" db="EMBL/GenBank/DDBJ databases">
        <authorList>
            <person name="Lanie J.A."/>
            <person name="Ng W.-L."/>
            <person name="Kazmierczak K.M."/>
            <person name="Andrzejewski T.M."/>
            <person name="Davidsen T.M."/>
            <person name="Wayne K.J."/>
            <person name="Tettelin H."/>
            <person name="Glass J.I."/>
            <person name="Rusch D."/>
            <person name="Podicherti R."/>
            <person name="Tsui H.-C.T."/>
            <person name="Winkler M.E."/>
        </authorList>
    </citation>
    <scope>NUCLEOTIDE SEQUENCE</scope>
</reference>
<feature type="transmembrane region" description="Helical" evidence="7">
    <location>
        <begin position="138"/>
        <end position="158"/>
    </location>
</feature>
<dbReference type="GO" id="GO:0005886">
    <property type="term" value="C:plasma membrane"/>
    <property type="evidence" value="ECO:0007669"/>
    <property type="project" value="UniProtKB-SubCell"/>
</dbReference>
<feature type="transmembrane region" description="Helical" evidence="7">
    <location>
        <begin position="239"/>
        <end position="260"/>
    </location>
</feature>
<feature type="transmembrane region" description="Helical" evidence="7">
    <location>
        <begin position="83"/>
        <end position="99"/>
    </location>
</feature>
<feature type="transmembrane region" description="Helical" evidence="7">
    <location>
        <begin position="111"/>
        <end position="132"/>
    </location>
</feature>
<dbReference type="GO" id="GO:0016780">
    <property type="term" value="F:phosphotransferase activity, for other substituted phosphate groups"/>
    <property type="evidence" value="ECO:0007669"/>
    <property type="project" value="InterPro"/>
</dbReference>
<evidence type="ECO:0000256" key="2">
    <source>
        <dbReference type="ARBA" id="ARBA00022475"/>
    </source>
</evidence>
<feature type="transmembrane region" description="Helical" evidence="7">
    <location>
        <begin position="49"/>
        <end position="71"/>
    </location>
</feature>
<feature type="transmembrane region" description="Helical" evidence="7">
    <location>
        <begin position="214"/>
        <end position="233"/>
    </location>
</feature>
<comment type="subcellular location">
    <subcellularLocation>
        <location evidence="1">Cell membrane</location>
        <topology evidence="1">Multi-pass membrane protein</topology>
    </subcellularLocation>
</comment>
<evidence type="ECO:0000256" key="1">
    <source>
        <dbReference type="ARBA" id="ARBA00004651"/>
    </source>
</evidence>
<evidence type="ECO:0000256" key="7">
    <source>
        <dbReference type="SAM" id="Phobius"/>
    </source>
</evidence>
<keyword evidence="3" id="KW-0808">Transferase</keyword>
<keyword evidence="4 7" id="KW-0812">Transmembrane</keyword>
<evidence type="ECO:0000256" key="6">
    <source>
        <dbReference type="ARBA" id="ARBA00023136"/>
    </source>
</evidence>
<keyword evidence="2" id="KW-1003">Cell membrane</keyword>
<feature type="transmembrane region" description="Helical" evidence="7">
    <location>
        <begin position="6"/>
        <end position="28"/>
    </location>
</feature>
<dbReference type="GO" id="GO:0009103">
    <property type="term" value="P:lipopolysaccharide biosynthetic process"/>
    <property type="evidence" value="ECO:0007669"/>
    <property type="project" value="TreeGrafter"/>
</dbReference>
<evidence type="ECO:0000256" key="4">
    <source>
        <dbReference type="ARBA" id="ARBA00022692"/>
    </source>
</evidence>
<keyword evidence="6 7" id="KW-0472">Membrane</keyword>
<feature type="transmembrane region" description="Helical" evidence="7">
    <location>
        <begin position="165"/>
        <end position="184"/>
    </location>
</feature>
<dbReference type="EMBL" id="UINC01075525">
    <property type="protein sequence ID" value="SVC13789.1"/>
    <property type="molecule type" value="Genomic_DNA"/>
</dbReference>
<dbReference type="GO" id="GO:0071555">
    <property type="term" value="P:cell wall organization"/>
    <property type="evidence" value="ECO:0007669"/>
    <property type="project" value="TreeGrafter"/>
</dbReference>
<keyword evidence="5 7" id="KW-1133">Transmembrane helix</keyword>
<feature type="non-terminal residue" evidence="8">
    <location>
        <position position="284"/>
    </location>
</feature>
<protein>
    <submittedName>
        <fullName evidence="8">Uncharacterized protein</fullName>
    </submittedName>
</protein>
<sequence length="284" mass="31194">MSVIVFAAIFVFSALAALIATAVLLPILHRCKIFDLPNDRSSHERPTPSGGGIALVFVAVTIWLAISYDVFDWFEFGESDQTVRWVTGGAVFLALVSWTDDLKGLNPLIRLTSQLVTVVGVMILIPEPLVLFNQTIPGWLDQFLIAFLWIWFINLFNFMDGIDGLAGVETGAIGLGVFFIIICTGTGENLSIFALTLAAVGVGFLVMNWPPAKIFMGDVGSVPIGFLLAWLLLSLAQKGYMLQALIIPAYYLADATVTLVRRACGGKKLWLPHRDHYYQQAVQR</sequence>
<proteinExistence type="predicted"/>
<dbReference type="PANTHER" id="PTHR22926">
    <property type="entry name" value="PHOSPHO-N-ACETYLMURAMOYL-PENTAPEPTIDE-TRANSFERASE"/>
    <property type="match status" value="1"/>
</dbReference>
<dbReference type="Pfam" id="PF00953">
    <property type="entry name" value="Glycos_transf_4"/>
    <property type="match status" value="1"/>
</dbReference>
<name>A0A382JPY3_9ZZZZ</name>
<accession>A0A382JPY3</accession>